<comment type="caution">
    <text evidence="10">The sequence shown here is derived from an EMBL/GenBank/DDBJ whole genome shotgun (WGS) entry which is preliminary data.</text>
</comment>
<evidence type="ECO:0000256" key="5">
    <source>
        <dbReference type="ARBA" id="ARBA00023163"/>
    </source>
</evidence>
<dbReference type="PANTHER" id="PTHR48111:SF4">
    <property type="entry name" value="DNA-BINDING DUAL TRANSCRIPTIONAL REGULATOR OMPR"/>
    <property type="match status" value="1"/>
</dbReference>
<dbReference type="SUPFAM" id="SSF46894">
    <property type="entry name" value="C-terminal effector domain of the bipartite response regulators"/>
    <property type="match status" value="1"/>
</dbReference>
<reference evidence="10 11" key="1">
    <citation type="submission" date="2017-05" db="EMBL/GenBank/DDBJ databases">
        <authorList>
            <person name="Varghese N."/>
            <person name="Submissions S."/>
        </authorList>
    </citation>
    <scope>NUCLEOTIDE SEQUENCE [LARGE SCALE GENOMIC DNA]</scope>
    <source>
        <strain evidence="10 11">DSM 29734</strain>
    </source>
</reference>
<dbReference type="Gene3D" id="6.10.250.690">
    <property type="match status" value="1"/>
</dbReference>
<evidence type="ECO:0000256" key="1">
    <source>
        <dbReference type="ARBA" id="ARBA00022553"/>
    </source>
</evidence>
<dbReference type="Pfam" id="PF00486">
    <property type="entry name" value="Trans_reg_C"/>
    <property type="match status" value="1"/>
</dbReference>
<dbReference type="EMBL" id="FXTY01000009">
    <property type="protein sequence ID" value="SMP33879.1"/>
    <property type="molecule type" value="Genomic_DNA"/>
</dbReference>
<dbReference type="InterPro" id="IPR039420">
    <property type="entry name" value="WalR-like"/>
</dbReference>
<evidence type="ECO:0000313" key="11">
    <source>
        <dbReference type="Proteomes" id="UP001157961"/>
    </source>
</evidence>
<dbReference type="PROSITE" id="PS50110">
    <property type="entry name" value="RESPONSE_REGULATORY"/>
    <property type="match status" value="1"/>
</dbReference>
<dbReference type="InterPro" id="IPR001867">
    <property type="entry name" value="OmpR/PhoB-type_DNA-bd"/>
</dbReference>
<evidence type="ECO:0000256" key="6">
    <source>
        <dbReference type="PROSITE-ProRule" id="PRU00169"/>
    </source>
</evidence>
<dbReference type="SMART" id="SM00862">
    <property type="entry name" value="Trans_reg_C"/>
    <property type="match status" value="1"/>
</dbReference>
<dbReference type="InterPro" id="IPR036388">
    <property type="entry name" value="WH-like_DNA-bd_sf"/>
</dbReference>
<dbReference type="Proteomes" id="UP001157961">
    <property type="component" value="Unassembled WGS sequence"/>
</dbReference>
<evidence type="ECO:0000256" key="7">
    <source>
        <dbReference type="PROSITE-ProRule" id="PRU01091"/>
    </source>
</evidence>
<dbReference type="Pfam" id="PF00072">
    <property type="entry name" value="Response_reg"/>
    <property type="match status" value="1"/>
</dbReference>
<feature type="DNA-binding region" description="OmpR/PhoB-type" evidence="7">
    <location>
        <begin position="133"/>
        <end position="239"/>
    </location>
</feature>
<dbReference type="Gene3D" id="1.10.10.10">
    <property type="entry name" value="Winged helix-like DNA-binding domain superfamily/Winged helix DNA-binding domain"/>
    <property type="match status" value="1"/>
</dbReference>
<dbReference type="RefSeq" id="WP_283427652.1">
    <property type="nucleotide sequence ID" value="NZ_FXTY01000009.1"/>
</dbReference>
<evidence type="ECO:0000256" key="2">
    <source>
        <dbReference type="ARBA" id="ARBA00023012"/>
    </source>
</evidence>
<dbReference type="CDD" id="cd00383">
    <property type="entry name" value="trans_reg_C"/>
    <property type="match status" value="1"/>
</dbReference>
<dbReference type="PROSITE" id="PS51755">
    <property type="entry name" value="OMPR_PHOB"/>
    <property type="match status" value="1"/>
</dbReference>
<feature type="modified residue" description="4-aspartylphosphate" evidence="6">
    <location>
        <position position="54"/>
    </location>
</feature>
<gene>
    <name evidence="10" type="ORF">SAMN06265373_109153</name>
</gene>
<organism evidence="10 11">
    <name type="scientific">Shimia sagamensis</name>
    <dbReference type="NCBI Taxonomy" id="1566352"/>
    <lineage>
        <taxon>Bacteria</taxon>
        <taxon>Pseudomonadati</taxon>
        <taxon>Pseudomonadota</taxon>
        <taxon>Alphaproteobacteria</taxon>
        <taxon>Rhodobacterales</taxon>
        <taxon>Roseobacteraceae</taxon>
    </lineage>
</organism>
<evidence type="ECO:0000256" key="3">
    <source>
        <dbReference type="ARBA" id="ARBA00023015"/>
    </source>
</evidence>
<keyword evidence="2" id="KW-0902">Two-component regulatory system</keyword>
<keyword evidence="5" id="KW-0804">Transcription</keyword>
<evidence type="ECO:0000259" key="8">
    <source>
        <dbReference type="PROSITE" id="PS50110"/>
    </source>
</evidence>
<protein>
    <submittedName>
        <fullName evidence="10">Two-component system, OmpR family, response regulator</fullName>
    </submittedName>
</protein>
<keyword evidence="3" id="KW-0805">Transcription regulation</keyword>
<keyword evidence="4 7" id="KW-0238">DNA-binding</keyword>
<sequence>MTIPRLLVVDDDAETRGMLTQFLRQNGFIALPCDSESTIRDQLGSGRVDLILLDVMLGDEYGVDICKRLRSEQDVPVILVSALSADHHRMAGYEVGADDYIAKPFNPNLLLARVKAVLHRAKRSSSLTYRRSISTFRFGGWWYDAKRDEVTSPQGYQVSLSRKETALLKVFLGNPHIPLTREEINTALDVTGDGQDLGSGNPGRAIDVLVGRLRGKIEADPKIPELLRTQRGVGYVFAVDVVVEDDQ</sequence>
<evidence type="ECO:0000313" key="10">
    <source>
        <dbReference type="EMBL" id="SMP33879.1"/>
    </source>
</evidence>
<evidence type="ECO:0000256" key="4">
    <source>
        <dbReference type="ARBA" id="ARBA00023125"/>
    </source>
</evidence>
<dbReference type="SUPFAM" id="SSF52172">
    <property type="entry name" value="CheY-like"/>
    <property type="match status" value="1"/>
</dbReference>
<keyword evidence="1 6" id="KW-0597">Phosphoprotein</keyword>
<dbReference type="InterPro" id="IPR016032">
    <property type="entry name" value="Sig_transdc_resp-reg_C-effctor"/>
</dbReference>
<proteinExistence type="predicted"/>
<keyword evidence="11" id="KW-1185">Reference proteome</keyword>
<feature type="domain" description="Response regulatory" evidence="8">
    <location>
        <begin position="5"/>
        <end position="118"/>
    </location>
</feature>
<accession>A0ABY1PI21</accession>
<evidence type="ECO:0000259" key="9">
    <source>
        <dbReference type="PROSITE" id="PS51755"/>
    </source>
</evidence>
<dbReference type="SMART" id="SM00448">
    <property type="entry name" value="REC"/>
    <property type="match status" value="1"/>
</dbReference>
<name>A0ABY1PI21_9RHOB</name>
<dbReference type="PANTHER" id="PTHR48111">
    <property type="entry name" value="REGULATOR OF RPOS"/>
    <property type="match status" value="1"/>
</dbReference>
<dbReference type="InterPro" id="IPR011006">
    <property type="entry name" value="CheY-like_superfamily"/>
</dbReference>
<dbReference type="Gene3D" id="3.40.50.2300">
    <property type="match status" value="1"/>
</dbReference>
<feature type="domain" description="OmpR/PhoB-type" evidence="9">
    <location>
        <begin position="133"/>
        <end position="239"/>
    </location>
</feature>
<dbReference type="InterPro" id="IPR001789">
    <property type="entry name" value="Sig_transdc_resp-reg_receiver"/>
</dbReference>